<dbReference type="EMBL" id="VFPN01000001">
    <property type="protein sequence ID" value="TQM65817.1"/>
    <property type="molecule type" value="Genomic_DNA"/>
</dbReference>
<dbReference type="AlphaFoldDB" id="A0A543I5F9"/>
<organism evidence="1 2">
    <name type="scientific">Klugiella xanthotipulae</name>
    <dbReference type="NCBI Taxonomy" id="244735"/>
    <lineage>
        <taxon>Bacteria</taxon>
        <taxon>Bacillati</taxon>
        <taxon>Actinomycetota</taxon>
        <taxon>Actinomycetes</taxon>
        <taxon>Micrococcales</taxon>
        <taxon>Microbacteriaceae</taxon>
        <taxon>Klugiella</taxon>
    </lineage>
</organism>
<dbReference type="Proteomes" id="UP000318331">
    <property type="component" value="Unassembled WGS sequence"/>
</dbReference>
<accession>A0A543I5F9</accession>
<comment type="caution">
    <text evidence="1">The sequence shown here is derived from an EMBL/GenBank/DDBJ whole genome shotgun (WGS) entry which is preliminary data.</text>
</comment>
<gene>
    <name evidence="1" type="ORF">FB466_0630</name>
</gene>
<evidence type="ECO:0000313" key="1">
    <source>
        <dbReference type="EMBL" id="TQM65817.1"/>
    </source>
</evidence>
<reference evidence="1 2" key="1">
    <citation type="submission" date="2019-06" db="EMBL/GenBank/DDBJ databases">
        <title>Sequencing the genomes of 1000 actinobacteria strains.</title>
        <authorList>
            <person name="Klenk H.-P."/>
        </authorList>
    </citation>
    <scope>NUCLEOTIDE SEQUENCE [LARGE SCALE GENOMIC DNA]</scope>
    <source>
        <strain evidence="1 2">DSM 18031</strain>
    </source>
</reference>
<name>A0A543I5F9_9MICO</name>
<proteinExistence type="predicted"/>
<sequence length="158" mass="17783">MTNHTTPPSTPLDTLKYTFWVIREGIGLAISGLTGTEAVDEEHWAIRQLDYMQQVLVEALAEHVEGVRWNEFRVEYTEAGLQAARTYDDGTPVFETIDFGKSITDYYPRYHGDRDEFIKEHQPKAAGPITESEAQRFTALLQFPTPDEPHGPQGGDAA</sequence>
<protein>
    <submittedName>
        <fullName evidence="1">Uncharacterized protein</fullName>
    </submittedName>
</protein>
<keyword evidence="2" id="KW-1185">Reference proteome</keyword>
<evidence type="ECO:0000313" key="2">
    <source>
        <dbReference type="Proteomes" id="UP000318331"/>
    </source>
</evidence>
<dbReference type="RefSeq" id="WP_170205992.1">
    <property type="nucleotide sequence ID" value="NZ_BAAAYS010000001.1"/>
</dbReference>